<dbReference type="InterPro" id="IPR017932">
    <property type="entry name" value="GATase_2_dom"/>
</dbReference>
<dbReference type="PANTHER" id="PTHR42824:SF1">
    <property type="entry name" value="GLUTAMINE AMIDOTRANSFERASE YAFJ-RELATED"/>
    <property type="match status" value="1"/>
</dbReference>
<reference evidence="3 4" key="1">
    <citation type="submission" date="2016-03" db="EMBL/GenBank/DDBJ databases">
        <title>Complete genome sequence of a novel chlorpyrifos degrading bacterium, Cupriavidus nantongensis sp. X1.</title>
        <authorList>
            <person name="Fang L."/>
        </authorList>
    </citation>
    <scope>NUCLEOTIDE SEQUENCE [LARGE SCALE GENOMIC DNA]</scope>
    <source>
        <strain evidence="3 4">X1</strain>
    </source>
</reference>
<name>A0A142JFM9_9BURK</name>
<dbReference type="InterPro" id="IPR026869">
    <property type="entry name" value="EgtC-like"/>
</dbReference>
<dbReference type="AlphaFoldDB" id="A0A142JFM9"/>
<proteinExistence type="predicted"/>
<feature type="domain" description="Glutamine amidotransferase type-2" evidence="2">
    <location>
        <begin position="2"/>
        <end position="276"/>
    </location>
</feature>
<protein>
    <submittedName>
        <fullName evidence="3">Class II glutamine amidotransferase</fullName>
    </submittedName>
</protein>
<keyword evidence="3" id="KW-0808">Transferase</keyword>
<gene>
    <name evidence="3" type="ORF">A2G96_03550</name>
</gene>
<evidence type="ECO:0000313" key="3">
    <source>
        <dbReference type="EMBL" id="AMR76891.1"/>
    </source>
</evidence>
<dbReference type="KEGG" id="cnan:A2G96_03550"/>
<keyword evidence="1 3" id="KW-0315">Glutamine amidotransferase</keyword>
<dbReference type="InterPro" id="IPR029055">
    <property type="entry name" value="Ntn_hydrolases_N"/>
</dbReference>
<evidence type="ECO:0000313" key="4">
    <source>
        <dbReference type="Proteomes" id="UP000075238"/>
    </source>
</evidence>
<dbReference type="Proteomes" id="UP000075238">
    <property type="component" value="Chromosome 1"/>
</dbReference>
<evidence type="ECO:0000256" key="1">
    <source>
        <dbReference type="ARBA" id="ARBA00022962"/>
    </source>
</evidence>
<sequence length="276" mass="30499">MCQLLGMNCATPTDVTFSFTGFAARGGLTDHHADGFGVAFFEDKACRLFIDNQSAGTSPVADLIKRYPIKSKNVISHIRKATQGTVLLENCHPFMRELWGRHWIFAHNGDLHGFTPFLSGVYQPVGDTDSELAFCTLMQGLRKRFPGSQPPLNELGHALADITREITLHGVFNYLLCNGQALFAHCSTRLYYIVRQWPFSTAHLIDADLSIDFAQVTTPDDRVAVIATAPLTDNETWTQFAPGELIMFEHGRPTMTLTVPIPPEVQAKNAANTACT</sequence>
<dbReference type="SUPFAM" id="SSF56235">
    <property type="entry name" value="N-terminal nucleophile aminohydrolases (Ntn hydrolases)"/>
    <property type="match status" value="1"/>
</dbReference>
<dbReference type="CDD" id="cd01908">
    <property type="entry name" value="YafJ"/>
    <property type="match status" value="1"/>
</dbReference>
<dbReference type="Gene3D" id="3.60.20.10">
    <property type="entry name" value="Glutamine Phosphoribosylpyrophosphate, subunit 1, domain 1"/>
    <property type="match status" value="1"/>
</dbReference>
<dbReference type="PROSITE" id="PS51278">
    <property type="entry name" value="GATASE_TYPE_2"/>
    <property type="match status" value="1"/>
</dbReference>
<dbReference type="RefSeq" id="WP_062796820.1">
    <property type="nucleotide sequence ID" value="NZ_CP014844.1"/>
</dbReference>
<dbReference type="Pfam" id="PF13230">
    <property type="entry name" value="GATase_4"/>
    <property type="match status" value="1"/>
</dbReference>
<organism evidence="3 4">
    <name type="scientific">Cupriavidus nantongensis</name>
    <dbReference type="NCBI Taxonomy" id="1796606"/>
    <lineage>
        <taxon>Bacteria</taxon>
        <taxon>Pseudomonadati</taxon>
        <taxon>Pseudomonadota</taxon>
        <taxon>Betaproteobacteria</taxon>
        <taxon>Burkholderiales</taxon>
        <taxon>Burkholderiaceae</taxon>
        <taxon>Cupriavidus</taxon>
    </lineage>
</organism>
<evidence type="ECO:0000259" key="2">
    <source>
        <dbReference type="PROSITE" id="PS51278"/>
    </source>
</evidence>
<dbReference type="OrthoDB" id="321954at2"/>
<dbReference type="PANTHER" id="PTHR42824">
    <property type="entry name" value="GLUTAMINE AMIDOTRANSFERASE"/>
    <property type="match status" value="1"/>
</dbReference>
<accession>A0A142JFM9</accession>
<keyword evidence="4" id="KW-1185">Reference proteome</keyword>
<dbReference type="EMBL" id="CP014844">
    <property type="protein sequence ID" value="AMR76891.1"/>
    <property type="molecule type" value="Genomic_DNA"/>
</dbReference>
<dbReference type="GO" id="GO:0016740">
    <property type="term" value="F:transferase activity"/>
    <property type="evidence" value="ECO:0007669"/>
    <property type="project" value="UniProtKB-KW"/>
</dbReference>
<dbReference type="STRING" id="1796606.A2G96_03550"/>